<organism evidence="6 7">
    <name type="scientific">Streptomyces longisporoflavus</name>
    <dbReference type="NCBI Taxonomy" id="28044"/>
    <lineage>
        <taxon>Bacteria</taxon>
        <taxon>Bacillati</taxon>
        <taxon>Actinomycetota</taxon>
        <taxon>Actinomycetes</taxon>
        <taxon>Kitasatosporales</taxon>
        <taxon>Streptomycetaceae</taxon>
        <taxon>Streptomyces</taxon>
    </lineage>
</organism>
<evidence type="ECO:0000256" key="4">
    <source>
        <dbReference type="PROSITE-ProRule" id="PRU00335"/>
    </source>
</evidence>
<dbReference type="SUPFAM" id="SSF46689">
    <property type="entry name" value="Homeodomain-like"/>
    <property type="match status" value="1"/>
</dbReference>
<dbReference type="PANTHER" id="PTHR30055">
    <property type="entry name" value="HTH-TYPE TRANSCRIPTIONAL REGULATOR RUTR"/>
    <property type="match status" value="1"/>
</dbReference>
<accession>A0ABW7R6H0</accession>
<evidence type="ECO:0000313" key="6">
    <source>
        <dbReference type="EMBL" id="MFH8551994.1"/>
    </source>
</evidence>
<dbReference type="NCBIfam" id="NF041196">
    <property type="entry name" value="ScbR_bind_reg"/>
    <property type="match status" value="1"/>
</dbReference>
<dbReference type="RefSeq" id="WP_397719135.1">
    <property type="nucleotide sequence ID" value="NZ_JBIRGN010000022.1"/>
</dbReference>
<dbReference type="InterPro" id="IPR050109">
    <property type="entry name" value="HTH-type_TetR-like_transc_reg"/>
</dbReference>
<dbReference type="PROSITE" id="PS50977">
    <property type="entry name" value="HTH_TETR_2"/>
    <property type="match status" value="1"/>
</dbReference>
<dbReference type="PANTHER" id="PTHR30055:SF234">
    <property type="entry name" value="HTH-TYPE TRANSCRIPTIONAL REGULATOR BETI"/>
    <property type="match status" value="1"/>
</dbReference>
<feature type="domain" description="HTH tetR-type" evidence="5">
    <location>
        <begin position="10"/>
        <end position="70"/>
    </location>
</feature>
<evidence type="ECO:0000256" key="1">
    <source>
        <dbReference type="ARBA" id="ARBA00023015"/>
    </source>
</evidence>
<dbReference type="InterPro" id="IPR001647">
    <property type="entry name" value="HTH_TetR"/>
</dbReference>
<dbReference type="PROSITE" id="PS01081">
    <property type="entry name" value="HTH_TETR_1"/>
    <property type="match status" value="1"/>
</dbReference>
<keyword evidence="1" id="KW-0805">Transcription regulation</keyword>
<protein>
    <submittedName>
        <fullName evidence="6">ScbR family autoregulator-binding transcription factor</fullName>
    </submittedName>
</protein>
<comment type="caution">
    <text evidence="6">The sequence shown here is derived from an EMBL/GenBank/DDBJ whole genome shotgun (WGS) entry which is preliminary data.</text>
</comment>
<keyword evidence="7" id="KW-1185">Reference proteome</keyword>
<dbReference type="Pfam" id="PF21935">
    <property type="entry name" value="TetR_C_45"/>
    <property type="match status" value="1"/>
</dbReference>
<evidence type="ECO:0000256" key="3">
    <source>
        <dbReference type="ARBA" id="ARBA00023163"/>
    </source>
</evidence>
<feature type="DNA-binding region" description="H-T-H motif" evidence="4">
    <location>
        <begin position="33"/>
        <end position="52"/>
    </location>
</feature>
<keyword evidence="2 4" id="KW-0238">DNA-binding</keyword>
<evidence type="ECO:0000256" key="2">
    <source>
        <dbReference type="ARBA" id="ARBA00023125"/>
    </source>
</evidence>
<evidence type="ECO:0000313" key="7">
    <source>
        <dbReference type="Proteomes" id="UP001610818"/>
    </source>
</evidence>
<evidence type="ECO:0000259" key="5">
    <source>
        <dbReference type="PROSITE" id="PS50977"/>
    </source>
</evidence>
<name>A0ABW7R6H0_9ACTN</name>
<dbReference type="PRINTS" id="PR00455">
    <property type="entry name" value="HTHTETR"/>
</dbReference>
<sequence>MPKIQQERAVRTRHALLRAGAEEFAERGYARASVADIASRAGLTLGALYFHFRSKAGLAREIVLTQPDHVVPPRESQGLQRSVDLSLTWAQQLLVDPLLLAGARLVTEQDEFVGEGESSHLQWTLIHRELLCEAMKMKEVKQGTDVEALARLIVNACTGAQLHSQFTSGRQDLPQRVSEIWQFLLPAITTSKVAARVDIDPERGRRS</sequence>
<dbReference type="InterPro" id="IPR054126">
    <property type="entry name" value="CprB_TetR_C"/>
</dbReference>
<dbReference type="Pfam" id="PF00440">
    <property type="entry name" value="TetR_N"/>
    <property type="match status" value="1"/>
</dbReference>
<dbReference type="EMBL" id="JBIRGQ010000022">
    <property type="protein sequence ID" value="MFH8551994.1"/>
    <property type="molecule type" value="Genomic_DNA"/>
</dbReference>
<proteinExistence type="predicted"/>
<dbReference type="InterPro" id="IPR036271">
    <property type="entry name" value="Tet_transcr_reg_TetR-rel_C_sf"/>
</dbReference>
<dbReference type="Gene3D" id="1.10.357.10">
    <property type="entry name" value="Tetracycline Repressor, domain 2"/>
    <property type="match status" value="1"/>
</dbReference>
<gene>
    <name evidence="6" type="ORF">ACH4F9_44190</name>
</gene>
<keyword evidence="3" id="KW-0804">Transcription</keyword>
<reference evidence="6 7" key="1">
    <citation type="submission" date="2024-10" db="EMBL/GenBank/DDBJ databases">
        <title>The Natural Products Discovery Center: Release of the First 8490 Sequenced Strains for Exploring Actinobacteria Biosynthetic Diversity.</title>
        <authorList>
            <person name="Kalkreuter E."/>
            <person name="Kautsar S.A."/>
            <person name="Yang D."/>
            <person name="Bader C.D."/>
            <person name="Teijaro C.N."/>
            <person name="Fluegel L."/>
            <person name="Davis C.M."/>
            <person name="Simpson J.R."/>
            <person name="Lauterbach L."/>
            <person name="Steele A.D."/>
            <person name="Gui C."/>
            <person name="Meng S."/>
            <person name="Li G."/>
            <person name="Viehrig K."/>
            <person name="Ye F."/>
            <person name="Su P."/>
            <person name="Kiefer A.F."/>
            <person name="Nichols A."/>
            <person name="Cepeda A.J."/>
            <person name="Yan W."/>
            <person name="Fan B."/>
            <person name="Jiang Y."/>
            <person name="Adhikari A."/>
            <person name="Zheng C.-J."/>
            <person name="Schuster L."/>
            <person name="Cowan T.M."/>
            <person name="Smanski M.J."/>
            <person name="Chevrette M.G."/>
            <person name="De Carvalho L.P.S."/>
            <person name="Shen B."/>
        </authorList>
    </citation>
    <scope>NUCLEOTIDE SEQUENCE [LARGE SCALE GENOMIC DNA]</scope>
    <source>
        <strain evidence="6 7">NPDC017990</strain>
    </source>
</reference>
<dbReference type="InterPro" id="IPR009057">
    <property type="entry name" value="Homeodomain-like_sf"/>
</dbReference>
<dbReference type="Proteomes" id="UP001610818">
    <property type="component" value="Unassembled WGS sequence"/>
</dbReference>
<dbReference type="InterPro" id="IPR023772">
    <property type="entry name" value="DNA-bd_HTH_TetR-type_CS"/>
</dbReference>
<dbReference type="SUPFAM" id="SSF48498">
    <property type="entry name" value="Tetracyclin repressor-like, C-terminal domain"/>
    <property type="match status" value="1"/>
</dbReference>
<dbReference type="InterPro" id="IPR047923">
    <property type="entry name" value="ArpA-like"/>
</dbReference>